<keyword evidence="3" id="KW-1185">Reference proteome</keyword>
<feature type="signal peptide" evidence="1">
    <location>
        <begin position="1"/>
        <end position="20"/>
    </location>
</feature>
<proteinExistence type="predicted"/>
<evidence type="ECO:0000313" key="3">
    <source>
        <dbReference type="Proteomes" id="UP000316770"/>
    </source>
</evidence>
<protein>
    <submittedName>
        <fullName evidence="2">Uncharacterized protein</fullName>
    </submittedName>
</protein>
<name>A0A518IS53_9BACT</name>
<keyword evidence="1" id="KW-0732">Signal</keyword>
<feature type="chain" id="PRO_5022055685" evidence="1">
    <location>
        <begin position="21"/>
        <end position="217"/>
    </location>
</feature>
<accession>A0A518IS53</accession>
<dbReference type="EMBL" id="CP036318">
    <property type="protein sequence ID" value="QDV55928.1"/>
    <property type="molecule type" value="Genomic_DNA"/>
</dbReference>
<dbReference type="AlphaFoldDB" id="A0A518IS53"/>
<dbReference type="Proteomes" id="UP000316770">
    <property type="component" value="Chromosome"/>
</dbReference>
<evidence type="ECO:0000256" key="1">
    <source>
        <dbReference type="SAM" id="SignalP"/>
    </source>
</evidence>
<organism evidence="2 3">
    <name type="scientific">Rosistilla oblonga</name>
    <dbReference type="NCBI Taxonomy" id="2527990"/>
    <lineage>
        <taxon>Bacteria</taxon>
        <taxon>Pseudomonadati</taxon>
        <taxon>Planctomycetota</taxon>
        <taxon>Planctomycetia</taxon>
        <taxon>Pirellulales</taxon>
        <taxon>Pirellulaceae</taxon>
        <taxon>Rosistilla</taxon>
    </lineage>
</organism>
<dbReference type="RefSeq" id="WP_145119774.1">
    <property type="nucleotide sequence ID" value="NZ_CP036292.1"/>
</dbReference>
<evidence type="ECO:0000313" key="2">
    <source>
        <dbReference type="EMBL" id="QDV55928.1"/>
    </source>
</evidence>
<gene>
    <name evidence="2" type="ORF">Mal33_19070</name>
</gene>
<reference evidence="2 3" key="1">
    <citation type="submission" date="2019-02" db="EMBL/GenBank/DDBJ databases">
        <title>Deep-cultivation of Planctomycetes and their phenomic and genomic characterization uncovers novel biology.</title>
        <authorList>
            <person name="Wiegand S."/>
            <person name="Jogler M."/>
            <person name="Boedeker C."/>
            <person name="Pinto D."/>
            <person name="Vollmers J."/>
            <person name="Rivas-Marin E."/>
            <person name="Kohn T."/>
            <person name="Peeters S.H."/>
            <person name="Heuer A."/>
            <person name="Rast P."/>
            <person name="Oberbeckmann S."/>
            <person name="Bunk B."/>
            <person name="Jeske O."/>
            <person name="Meyerdierks A."/>
            <person name="Storesund J.E."/>
            <person name="Kallscheuer N."/>
            <person name="Luecker S."/>
            <person name="Lage O.M."/>
            <person name="Pohl T."/>
            <person name="Merkel B.J."/>
            <person name="Hornburger P."/>
            <person name="Mueller R.-W."/>
            <person name="Bruemmer F."/>
            <person name="Labrenz M."/>
            <person name="Spormann A.M."/>
            <person name="Op den Camp H."/>
            <person name="Overmann J."/>
            <person name="Amann R."/>
            <person name="Jetten M.S.M."/>
            <person name="Mascher T."/>
            <person name="Medema M.H."/>
            <person name="Devos D.P."/>
            <person name="Kaster A.-K."/>
            <person name="Ovreas L."/>
            <person name="Rohde M."/>
            <person name="Galperin M.Y."/>
            <person name="Jogler C."/>
        </authorList>
    </citation>
    <scope>NUCLEOTIDE SEQUENCE [LARGE SCALE GENOMIC DNA]</scope>
    <source>
        <strain evidence="2 3">Mal33</strain>
    </source>
</reference>
<sequence precursor="true">MRPRFTQLIGCVLLASTILAQLGCTSALTTIMYAVGADLQPAEYKDLARQRTAVVVITDGSQYSDDITSRTLTRKVSEFLEIEVDGIKLIPEEEIDSWKDINGWEDLDFVALGKGVKADKVLGIELTGLKLREGQTLYRGRANVTTTVYDVKEGRKEFRRSLDDFTFPVHTGKYASETTEAKFRRDFLEVLSRRVARYFHRYDPRDSVALDAVIVNL</sequence>
<dbReference type="OrthoDB" id="259392at2"/>